<dbReference type="AlphaFoldDB" id="A0A0D2WSM7"/>
<sequence>MQCSGYAKSTNAQCSNKSKYNGYCHVHHAQDPTGEASRLFNAAQAQPFAARDAAITQQVEAGQAAKIDALKEKLAKRVAVNKETKKLAQTVKGVKEERDNLAEKLDAREEECQEMVALLQLMQSKFEELGITDYADEVQAFVDYYDYVE</sequence>
<accession>A0A0D2WSM7</accession>
<feature type="coiled-coil region" evidence="1">
    <location>
        <begin position="84"/>
        <end position="118"/>
    </location>
</feature>
<dbReference type="EMBL" id="KE346368">
    <property type="protein sequence ID" value="KJE95230.1"/>
    <property type="molecule type" value="Genomic_DNA"/>
</dbReference>
<dbReference type="RefSeq" id="XP_004346379.1">
    <property type="nucleotide sequence ID" value="XM_004346329.1"/>
</dbReference>
<keyword evidence="3" id="KW-1185">Reference proteome</keyword>
<reference evidence="3" key="1">
    <citation type="submission" date="2011-02" db="EMBL/GenBank/DDBJ databases">
        <title>The Genome Sequence of Capsaspora owczarzaki ATCC 30864.</title>
        <authorList>
            <person name="Russ C."/>
            <person name="Cuomo C."/>
            <person name="Burger G."/>
            <person name="Gray M.W."/>
            <person name="Holland P.W.H."/>
            <person name="King N."/>
            <person name="Lang F.B.F."/>
            <person name="Roger A.J."/>
            <person name="Ruiz-Trillo I."/>
            <person name="Young S.K."/>
            <person name="Zeng Q."/>
            <person name="Gargeya S."/>
            <person name="Alvarado L."/>
            <person name="Berlin A."/>
            <person name="Chapman S.B."/>
            <person name="Chen Z."/>
            <person name="Freedman E."/>
            <person name="Gellesch M."/>
            <person name="Goldberg J."/>
            <person name="Griggs A."/>
            <person name="Gujja S."/>
            <person name="Heilman E."/>
            <person name="Heiman D."/>
            <person name="Howarth C."/>
            <person name="Mehta T."/>
            <person name="Neiman D."/>
            <person name="Pearson M."/>
            <person name="Roberts A."/>
            <person name="Saif S."/>
            <person name="Shea T."/>
            <person name="Shenoy N."/>
            <person name="Sisk P."/>
            <person name="Stolte C."/>
            <person name="Sykes S."/>
            <person name="White J."/>
            <person name="Yandava C."/>
            <person name="Haas B."/>
            <person name="Nusbaum C."/>
            <person name="Birren B."/>
        </authorList>
    </citation>
    <scope>NUCLEOTIDE SEQUENCE</scope>
    <source>
        <strain evidence="3">ATCC 30864</strain>
    </source>
</reference>
<organism evidence="2 3">
    <name type="scientific">Capsaspora owczarzaki (strain ATCC 30864)</name>
    <dbReference type="NCBI Taxonomy" id="595528"/>
    <lineage>
        <taxon>Eukaryota</taxon>
        <taxon>Filasterea</taxon>
        <taxon>Capsaspora</taxon>
    </lineage>
</organism>
<dbReference type="Proteomes" id="UP000008743">
    <property type="component" value="Unassembled WGS sequence"/>
</dbReference>
<evidence type="ECO:0000256" key="1">
    <source>
        <dbReference type="SAM" id="Coils"/>
    </source>
</evidence>
<dbReference type="InParanoid" id="A0A0D2WSM7"/>
<evidence type="ECO:0000313" key="2">
    <source>
        <dbReference type="EMBL" id="KJE95230.1"/>
    </source>
</evidence>
<proteinExistence type="predicted"/>
<protein>
    <submittedName>
        <fullName evidence="2">Uncharacterized protein</fullName>
    </submittedName>
</protein>
<keyword evidence="1" id="KW-0175">Coiled coil</keyword>
<name>A0A0D2WSM7_CAPO3</name>
<gene>
    <name evidence="2" type="ORF">CAOG_005706</name>
</gene>
<evidence type="ECO:0000313" key="3">
    <source>
        <dbReference type="Proteomes" id="UP000008743"/>
    </source>
</evidence>